<dbReference type="EMBL" id="CAJNNV010025083">
    <property type="protein sequence ID" value="CAE8612124.1"/>
    <property type="molecule type" value="Genomic_DNA"/>
</dbReference>
<keyword evidence="2" id="KW-1185">Reference proteome</keyword>
<dbReference type="Gene3D" id="3.80.10.10">
    <property type="entry name" value="Ribonuclease Inhibitor"/>
    <property type="match status" value="1"/>
</dbReference>
<dbReference type="InterPro" id="IPR032675">
    <property type="entry name" value="LRR_dom_sf"/>
</dbReference>
<protein>
    <submittedName>
        <fullName evidence="1">Uncharacterized protein</fullName>
    </submittedName>
</protein>
<reference evidence="1" key="1">
    <citation type="submission" date="2021-02" db="EMBL/GenBank/DDBJ databases">
        <authorList>
            <person name="Dougan E. K."/>
            <person name="Rhodes N."/>
            <person name="Thang M."/>
            <person name="Chan C."/>
        </authorList>
    </citation>
    <scope>NUCLEOTIDE SEQUENCE</scope>
</reference>
<comment type="caution">
    <text evidence="1">The sequence shown here is derived from an EMBL/GenBank/DDBJ whole genome shotgun (WGS) entry which is preliminary data.</text>
</comment>
<sequence>MNFDLEGCDLLTSTALSELAMKLPPQLEHLRLDCDRCPQLDDDCLEGLGHGLARLSEEGKLKGLELSFTGCALLGRSEHSLMCLAEGLAKLGHLVDCQLSVNDTPLGNLGLFALGRALRGLTQLLTLNVNLEDCESAYSPLSEAGMRAFAEGISQLCRVRALSCKLSEFKGVNGLQHFGSALDSLVCLEDFTLYVSQCTGMSNAGLARVGRGIGHLSQLVRLKLSIQEKAAVWTTSAKGWLSSGCYAFLTSTSAAASRFKTRTLAAWALAWQATRTCRS</sequence>
<evidence type="ECO:0000313" key="1">
    <source>
        <dbReference type="EMBL" id="CAE8612124.1"/>
    </source>
</evidence>
<dbReference type="AlphaFoldDB" id="A0A813FC93"/>
<gene>
    <name evidence="1" type="ORF">PGLA1383_LOCUS29922</name>
</gene>
<dbReference type="SUPFAM" id="SSF52047">
    <property type="entry name" value="RNI-like"/>
    <property type="match status" value="1"/>
</dbReference>
<proteinExistence type="predicted"/>
<organism evidence="1 2">
    <name type="scientific">Polarella glacialis</name>
    <name type="common">Dinoflagellate</name>
    <dbReference type="NCBI Taxonomy" id="89957"/>
    <lineage>
        <taxon>Eukaryota</taxon>
        <taxon>Sar</taxon>
        <taxon>Alveolata</taxon>
        <taxon>Dinophyceae</taxon>
        <taxon>Suessiales</taxon>
        <taxon>Suessiaceae</taxon>
        <taxon>Polarella</taxon>
    </lineage>
</organism>
<evidence type="ECO:0000313" key="2">
    <source>
        <dbReference type="Proteomes" id="UP000654075"/>
    </source>
</evidence>
<accession>A0A813FC93</accession>
<dbReference type="Proteomes" id="UP000654075">
    <property type="component" value="Unassembled WGS sequence"/>
</dbReference>
<name>A0A813FC93_POLGL</name>